<keyword evidence="1" id="KW-0812">Transmembrane</keyword>
<dbReference type="EMBL" id="BKCJ010008088">
    <property type="protein sequence ID" value="GEU80484.1"/>
    <property type="molecule type" value="Genomic_DNA"/>
</dbReference>
<gene>
    <name evidence="3" type="ORF">Tci_052462</name>
</gene>
<evidence type="ECO:0000313" key="3">
    <source>
        <dbReference type="EMBL" id="GEU80484.1"/>
    </source>
</evidence>
<accession>A0A6L2N7K4</accession>
<keyword evidence="1" id="KW-0472">Membrane</keyword>
<proteinExistence type="predicted"/>
<evidence type="ECO:0000256" key="1">
    <source>
        <dbReference type="SAM" id="Phobius"/>
    </source>
</evidence>
<dbReference type="AlphaFoldDB" id="A0A6L2N7K4"/>
<comment type="caution">
    <text evidence="3">The sequence shown here is derived from an EMBL/GenBank/DDBJ whole genome shotgun (WGS) entry which is preliminary data.</text>
</comment>
<organism evidence="3">
    <name type="scientific">Tanacetum cinerariifolium</name>
    <name type="common">Dalmatian daisy</name>
    <name type="synonym">Chrysanthemum cinerariifolium</name>
    <dbReference type="NCBI Taxonomy" id="118510"/>
    <lineage>
        <taxon>Eukaryota</taxon>
        <taxon>Viridiplantae</taxon>
        <taxon>Streptophyta</taxon>
        <taxon>Embryophyta</taxon>
        <taxon>Tracheophyta</taxon>
        <taxon>Spermatophyta</taxon>
        <taxon>Magnoliopsida</taxon>
        <taxon>eudicotyledons</taxon>
        <taxon>Gunneridae</taxon>
        <taxon>Pentapetalae</taxon>
        <taxon>asterids</taxon>
        <taxon>campanulids</taxon>
        <taxon>Asterales</taxon>
        <taxon>Asteraceae</taxon>
        <taxon>Asteroideae</taxon>
        <taxon>Anthemideae</taxon>
        <taxon>Anthemidinae</taxon>
        <taxon>Tanacetum</taxon>
    </lineage>
</organism>
<feature type="domain" description="VAN3-binding protein-like auxin canalisation" evidence="2">
    <location>
        <begin position="48"/>
        <end position="85"/>
    </location>
</feature>
<feature type="transmembrane region" description="Helical" evidence="1">
    <location>
        <begin position="44"/>
        <end position="64"/>
    </location>
</feature>
<reference evidence="3" key="1">
    <citation type="journal article" date="2019" name="Sci. Rep.">
        <title>Draft genome of Tanacetum cinerariifolium, the natural source of mosquito coil.</title>
        <authorList>
            <person name="Yamashiro T."/>
            <person name="Shiraishi A."/>
            <person name="Satake H."/>
            <person name="Nakayama K."/>
        </authorList>
    </citation>
    <scope>NUCLEOTIDE SEQUENCE</scope>
</reference>
<keyword evidence="1" id="KW-1133">Transmembrane helix</keyword>
<sequence>MTWIRGDTTILDGKNIQEAIDNRLLVADWERFRLRSLYKRFKKFIVWSIASAATLVAAQCAKVAEAMGTKSEHLIAAVNMSSHGDKVAAY</sequence>
<name>A0A6L2N7K4_TANCI</name>
<evidence type="ECO:0000259" key="2">
    <source>
        <dbReference type="Pfam" id="PF05703"/>
    </source>
</evidence>
<dbReference type="Pfam" id="PF05703">
    <property type="entry name" value="Auxin_canalis"/>
    <property type="match status" value="1"/>
</dbReference>
<protein>
    <submittedName>
        <fullName evidence="3">FORKED 1</fullName>
    </submittedName>
</protein>
<dbReference type="InterPro" id="IPR008546">
    <property type="entry name" value="VAN3-bd-like_auxin_canal"/>
</dbReference>